<gene>
    <name evidence="2" type="ORF">AAFF_G00044160</name>
</gene>
<dbReference type="AlphaFoldDB" id="A0AAD7S2A0"/>
<reference evidence="2" key="1">
    <citation type="journal article" date="2023" name="Science">
        <title>Genome structures resolve the early diversification of teleost fishes.</title>
        <authorList>
            <person name="Parey E."/>
            <person name="Louis A."/>
            <person name="Montfort J."/>
            <person name="Bouchez O."/>
            <person name="Roques C."/>
            <person name="Iampietro C."/>
            <person name="Lluch J."/>
            <person name="Castinel A."/>
            <person name="Donnadieu C."/>
            <person name="Desvignes T."/>
            <person name="Floi Bucao C."/>
            <person name="Jouanno E."/>
            <person name="Wen M."/>
            <person name="Mejri S."/>
            <person name="Dirks R."/>
            <person name="Jansen H."/>
            <person name="Henkel C."/>
            <person name="Chen W.J."/>
            <person name="Zahm M."/>
            <person name="Cabau C."/>
            <person name="Klopp C."/>
            <person name="Thompson A.W."/>
            <person name="Robinson-Rechavi M."/>
            <person name="Braasch I."/>
            <person name="Lecointre G."/>
            <person name="Bobe J."/>
            <person name="Postlethwait J.H."/>
            <person name="Berthelot C."/>
            <person name="Roest Crollius H."/>
            <person name="Guiguen Y."/>
        </authorList>
    </citation>
    <scope>NUCLEOTIDE SEQUENCE</scope>
    <source>
        <strain evidence="2">NC1722</strain>
    </source>
</reference>
<evidence type="ECO:0000256" key="1">
    <source>
        <dbReference type="SAM" id="MobiDB-lite"/>
    </source>
</evidence>
<comment type="caution">
    <text evidence="2">The sequence shown here is derived from an EMBL/GenBank/DDBJ whole genome shotgun (WGS) entry which is preliminary data.</text>
</comment>
<accession>A0AAD7S2A0</accession>
<organism evidence="2 3">
    <name type="scientific">Aldrovandia affinis</name>
    <dbReference type="NCBI Taxonomy" id="143900"/>
    <lineage>
        <taxon>Eukaryota</taxon>
        <taxon>Metazoa</taxon>
        <taxon>Chordata</taxon>
        <taxon>Craniata</taxon>
        <taxon>Vertebrata</taxon>
        <taxon>Euteleostomi</taxon>
        <taxon>Actinopterygii</taxon>
        <taxon>Neopterygii</taxon>
        <taxon>Teleostei</taxon>
        <taxon>Notacanthiformes</taxon>
        <taxon>Halosauridae</taxon>
        <taxon>Aldrovandia</taxon>
    </lineage>
</organism>
<dbReference type="Proteomes" id="UP001221898">
    <property type="component" value="Unassembled WGS sequence"/>
</dbReference>
<feature type="compositionally biased region" description="Polar residues" evidence="1">
    <location>
        <begin position="126"/>
        <end position="137"/>
    </location>
</feature>
<feature type="region of interest" description="Disordered" evidence="1">
    <location>
        <begin position="104"/>
        <end position="137"/>
    </location>
</feature>
<keyword evidence="3" id="KW-1185">Reference proteome</keyword>
<sequence length="137" mass="14376">MGSKHAVGRARSAPSNRDAARPADVTAPTIPVGSSDAFSRGDAHPGTVLCHWRGFLSRYSSRRDSNGAEIGPGLPWGADVNHVASLSTERSGAPLGTLGELQFRHQPQLSGRGGVRSCEPEDAGKESSTQFRGQRAA</sequence>
<protein>
    <submittedName>
        <fullName evidence="2">Uncharacterized protein</fullName>
    </submittedName>
</protein>
<evidence type="ECO:0000313" key="2">
    <source>
        <dbReference type="EMBL" id="KAJ8394613.1"/>
    </source>
</evidence>
<proteinExistence type="predicted"/>
<name>A0AAD7S2A0_9TELE</name>
<evidence type="ECO:0000313" key="3">
    <source>
        <dbReference type="Proteomes" id="UP001221898"/>
    </source>
</evidence>
<feature type="region of interest" description="Disordered" evidence="1">
    <location>
        <begin position="1"/>
        <end position="43"/>
    </location>
</feature>
<dbReference type="EMBL" id="JAINUG010000124">
    <property type="protein sequence ID" value="KAJ8394613.1"/>
    <property type="molecule type" value="Genomic_DNA"/>
</dbReference>